<keyword evidence="2" id="KW-1185">Reference proteome</keyword>
<gene>
    <name evidence="1" type="ordered locus">Tagg_0798</name>
</gene>
<dbReference type="HOGENOM" id="CLU_929440_0_0_2"/>
<proteinExistence type="predicted"/>
<evidence type="ECO:0000313" key="1">
    <source>
        <dbReference type="EMBL" id="ADG91071.1"/>
    </source>
</evidence>
<organism evidence="1 2">
    <name type="scientific">Thermosphaera aggregans (strain DSM 11486 / M11TL)</name>
    <dbReference type="NCBI Taxonomy" id="633148"/>
    <lineage>
        <taxon>Archaea</taxon>
        <taxon>Thermoproteota</taxon>
        <taxon>Thermoprotei</taxon>
        <taxon>Desulfurococcales</taxon>
        <taxon>Desulfurococcaceae</taxon>
        <taxon>Thermosphaera</taxon>
    </lineage>
</organism>
<reference evidence="1 2" key="1">
    <citation type="journal article" date="2010" name="Stand. Genomic Sci.">
        <title>Complete genome sequence of Thermosphaera aggregans type strain (M11TL).</title>
        <authorList>
            <person name="Spring S."/>
            <person name="Rachel R."/>
            <person name="Lapidus A."/>
            <person name="Davenport K."/>
            <person name="Tice H."/>
            <person name="Copeland A."/>
            <person name="Cheng J.F."/>
            <person name="Lucas S."/>
            <person name="Chen F."/>
            <person name="Nolan M."/>
            <person name="Bruce D."/>
            <person name="Goodwin L."/>
            <person name="Pitluck S."/>
            <person name="Ivanova N."/>
            <person name="Mavromatis K."/>
            <person name="Ovchinnikova G."/>
            <person name="Pati A."/>
            <person name="Chen A."/>
            <person name="Palaniappan K."/>
            <person name="Land M."/>
            <person name="Hauser L."/>
            <person name="Chang Y.J."/>
            <person name="Jeffries C.C."/>
            <person name="Brettin T."/>
            <person name="Detter J.C."/>
            <person name="Tapia R."/>
            <person name="Han C."/>
            <person name="Heimerl T."/>
            <person name="Weikl F."/>
            <person name="Brambilla E."/>
            <person name="Goker M."/>
            <person name="Bristow J."/>
            <person name="Eisen J.A."/>
            <person name="Markowitz V."/>
            <person name="Hugenholtz P."/>
            <person name="Kyrpides N.C."/>
            <person name="Klenk H.P."/>
        </authorList>
    </citation>
    <scope>NUCLEOTIDE SEQUENCE [LARGE SCALE GENOMIC DNA]</scope>
    <source>
        <strain evidence="2">DSM 11486 / M11TL</strain>
    </source>
</reference>
<protein>
    <submittedName>
        <fullName evidence="1">Uncharacterized protein</fullName>
    </submittedName>
</protein>
<reference evidence="2" key="2">
    <citation type="journal article" date="2010" name="Stand. Genomic Sci.">
        <title>Complete genome sequence of Thermosphaera aggregans type strain (M11TLT).</title>
        <authorList>
            <person name="Spring S."/>
            <person name="Rachel R."/>
            <person name="Lapidus A."/>
            <person name="Davenport K."/>
            <person name="Tice H."/>
            <person name="Copeland A."/>
            <person name="Cheng J.-F."/>
            <person name="Lucas S."/>
            <person name="Chen F."/>
            <person name="Nolan M."/>
            <person name="Bruce D."/>
            <person name="Goodwin L."/>
            <person name="Pitluck S."/>
            <person name="Ivanova N."/>
            <person name="Mavromatis K."/>
            <person name="Ovchinnikova G."/>
            <person name="Pati A."/>
            <person name="Chen A."/>
            <person name="Palaniappan K."/>
            <person name="Land M."/>
            <person name="Hauser L."/>
            <person name="Chang Y.-J."/>
            <person name="Jeffries C.C."/>
            <person name="Brettin T."/>
            <person name="Detter J.C."/>
            <person name="Tapia R."/>
            <person name="Han C."/>
            <person name="Heimerl T."/>
            <person name="Weikl F."/>
            <person name="Brambilla E."/>
            <person name="Goker M."/>
            <person name="Bristow J."/>
            <person name="Eisen J.A."/>
            <person name="Markowitz V."/>
            <person name="Hugenholtz P."/>
            <person name="Kyrpides N.C."/>
            <person name="Klenk H.-P."/>
        </authorList>
    </citation>
    <scope>NUCLEOTIDE SEQUENCE [LARGE SCALE GENOMIC DNA]</scope>
    <source>
        <strain evidence="2">DSM 11486 / M11TL</strain>
    </source>
</reference>
<sequence>MLFTSKLVKTMLIRGDPSLASVFEPRAGDPPKPVHTTPLFSVDENGRLRCVYSYVRCGQSSTAKCSGRVEPVRLEGRYHFYLGFSTSVLELDRVLAALDKGAGCFEFAGKQVCVSLDAINVADPSATASKIAEKVLETGRVKITLASPAMLRDPFKRAKHKALIPTVMNLFSTPLYTMLVEKGLYGFKAFRRQIVMLHRVFNEPYTVLKTVNLKWVVYKKKPEPTLTGYVNLYVNKHYLERYSEQLDMKEYLAELTAHAITLGVGVGRATGFGHVFVEAGGPGPEAPAQKPGNQQ</sequence>
<reference key="3">
    <citation type="submission" date="2010-02" db="EMBL/GenBank/DDBJ databases">
        <title>Complete genome sequence of Thermosphaera aggregans type strain (M11TL).</title>
        <authorList>
            <consortium name="US DOE Joint Genome Institute (JGI-PGF)"/>
            <person name="Spring S."/>
            <person name="Lapidus A."/>
            <person name="Munk C."/>
            <person name="Schroeder M."/>
            <person name="Glavina Del Rio T."/>
            <person name="Tice H."/>
            <person name="Copeland A."/>
            <person name="Cheng J.-F."/>
            <person name="Lucas S."/>
            <person name="Chen F."/>
            <person name="Nolan M."/>
            <person name="Bruce D."/>
            <person name="Goodwin L."/>
            <person name="Pitluck S."/>
            <person name="Ivanova N."/>
            <person name="Mavromatis K."/>
            <person name="Ovchinnikova G."/>
            <person name="Pati A."/>
            <person name="Chen A."/>
            <person name="Palaniappan K."/>
            <person name="Land M."/>
            <person name="Hauser L."/>
            <person name="Chang Y.-J."/>
            <person name="Jeffries C.C."/>
            <person name="Brettin T."/>
            <person name="Detter J.C."/>
            <person name="Tapia R."/>
            <person name="Han C."/>
            <person name="Chain P."/>
            <person name="Heimerl T."/>
            <person name="Weik F."/>
            <person name="Goker M."/>
            <person name="Rachel R."/>
            <person name="Bristow J."/>
            <person name="Eisen J.A."/>
            <person name="Markowitz V."/>
            <person name="Hugenholtz P."/>
            <person name="Kyrpides N.C."/>
            <person name="Klenk H.-P."/>
        </authorList>
    </citation>
    <scope>NUCLEOTIDE SEQUENCE</scope>
    <source>
        <strain>DSM 11486</strain>
    </source>
</reference>
<name>D5U1S1_THEAM</name>
<dbReference type="Gene3D" id="3.30.70.1900">
    <property type="match status" value="1"/>
</dbReference>
<dbReference type="STRING" id="633148.Tagg_0798"/>
<evidence type="ECO:0000313" key="2">
    <source>
        <dbReference type="Proteomes" id="UP000002376"/>
    </source>
</evidence>
<dbReference type="EMBL" id="CP001939">
    <property type="protein sequence ID" value="ADG91071.1"/>
    <property type="molecule type" value="Genomic_DNA"/>
</dbReference>
<dbReference type="eggNOG" id="arCOG01440">
    <property type="taxonomic scope" value="Archaea"/>
</dbReference>
<dbReference type="Proteomes" id="UP000002376">
    <property type="component" value="Chromosome"/>
</dbReference>
<accession>D5U1S1</accession>
<dbReference type="AlphaFoldDB" id="D5U1S1"/>
<dbReference type="KEGG" id="tag:Tagg_0798"/>